<dbReference type="InterPro" id="IPR029058">
    <property type="entry name" value="AB_hydrolase_fold"/>
</dbReference>
<evidence type="ECO:0000313" key="1">
    <source>
        <dbReference type="EMBL" id="MDN3566228.1"/>
    </source>
</evidence>
<dbReference type="PANTHER" id="PTHR43194:SF4">
    <property type="entry name" value="AB HYDROLASE-1 DOMAIN-CONTAINING PROTEIN"/>
    <property type="match status" value="1"/>
</dbReference>
<dbReference type="CDD" id="cd12809">
    <property type="entry name" value="Esterase_713_like-2"/>
    <property type="match status" value="1"/>
</dbReference>
<dbReference type="Proteomes" id="UP001529369">
    <property type="component" value="Unassembled WGS sequence"/>
</dbReference>
<dbReference type="RefSeq" id="WP_290318132.1">
    <property type="nucleotide sequence ID" value="NZ_JAUFPN010000167.1"/>
</dbReference>
<dbReference type="InterPro" id="IPR050228">
    <property type="entry name" value="Carboxylesterase_BioH"/>
</dbReference>
<keyword evidence="2" id="KW-1185">Reference proteome</keyword>
<protein>
    <submittedName>
        <fullName evidence="1">Alpha/beta hydrolase</fullName>
    </submittedName>
</protein>
<dbReference type="SUPFAM" id="SSF53474">
    <property type="entry name" value="alpha/beta-Hydrolases"/>
    <property type="match status" value="1"/>
</dbReference>
<reference evidence="2" key="1">
    <citation type="journal article" date="2019" name="Int. J. Syst. Evol. Microbiol.">
        <title>The Global Catalogue of Microorganisms (GCM) 10K type strain sequencing project: providing services to taxonomists for standard genome sequencing and annotation.</title>
        <authorList>
            <consortium name="The Broad Institute Genomics Platform"/>
            <consortium name="The Broad Institute Genome Sequencing Center for Infectious Disease"/>
            <person name="Wu L."/>
            <person name="Ma J."/>
        </authorList>
    </citation>
    <scope>NUCLEOTIDE SEQUENCE [LARGE SCALE GENOMIC DNA]</scope>
    <source>
        <strain evidence="2">CECT 7131</strain>
    </source>
</reference>
<dbReference type="EMBL" id="JAUFPN010000167">
    <property type="protein sequence ID" value="MDN3566228.1"/>
    <property type="molecule type" value="Genomic_DNA"/>
</dbReference>
<name>A0ABT8A8U2_9PROT</name>
<organism evidence="1 2">
    <name type="scientific">Paeniroseomonas aquatica</name>
    <dbReference type="NCBI Taxonomy" id="373043"/>
    <lineage>
        <taxon>Bacteria</taxon>
        <taxon>Pseudomonadati</taxon>
        <taxon>Pseudomonadota</taxon>
        <taxon>Alphaproteobacteria</taxon>
        <taxon>Acetobacterales</taxon>
        <taxon>Acetobacteraceae</taxon>
        <taxon>Paeniroseomonas</taxon>
    </lineage>
</organism>
<dbReference type="Gene3D" id="3.40.50.1820">
    <property type="entry name" value="alpha/beta hydrolase"/>
    <property type="match status" value="1"/>
</dbReference>
<accession>A0ABT8A8U2</accession>
<sequence>MTKETPLAIARQGCFFTGGRYTDDGQAMRGQSFVQFQIPAVETGPPVVMIHGTGQTGTNFLSTPDGRPGWAEDFLRAGHAVYVVDQAGRGRSGQDTAHGAHARAPVAQVTRMFTDPAGTALYPQAARHSQWPGGPGRPGNPAFDQFFASQVGYIADPAKTEAVVLDAHLALLERIGPAVLLTHSQSGVFGWKLADARPALVRAILAIEPNGPPFFDVTFQGGEDWYAEGATPARPWGIARLPLTFDPPAAAPEDLALERQALPDGPGLVRCWVQRAPARRLPRLAGIPILVVTGEASYRATYDHCTVKFLAQAGAGVEHMRLEEHGQPGNGHMLMLEANSAAISALLLRWVAAKLGR</sequence>
<dbReference type="PANTHER" id="PTHR43194">
    <property type="entry name" value="HYDROLASE ALPHA/BETA FOLD FAMILY"/>
    <property type="match status" value="1"/>
</dbReference>
<keyword evidence="1" id="KW-0378">Hydrolase</keyword>
<dbReference type="GO" id="GO:0016787">
    <property type="term" value="F:hydrolase activity"/>
    <property type="evidence" value="ECO:0007669"/>
    <property type="project" value="UniProtKB-KW"/>
</dbReference>
<gene>
    <name evidence="1" type="ORF">QWZ14_17805</name>
</gene>
<comment type="caution">
    <text evidence="1">The sequence shown here is derived from an EMBL/GenBank/DDBJ whole genome shotgun (WGS) entry which is preliminary data.</text>
</comment>
<proteinExistence type="predicted"/>
<evidence type="ECO:0000313" key="2">
    <source>
        <dbReference type="Proteomes" id="UP001529369"/>
    </source>
</evidence>